<keyword evidence="2" id="KW-1185">Reference proteome</keyword>
<reference evidence="1 2" key="1">
    <citation type="submission" date="2024-02" db="EMBL/GenBank/DDBJ databases">
        <title>Herpetosiphon gulosus NBRC 112829.</title>
        <authorList>
            <person name="Ichikawa N."/>
            <person name="Katano-Makiyama Y."/>
            <person name="Hidaka K."/>
        </authorList>
    </citation>
    <scope>NUCLEOTIDE SEQUENCE [LARGE SCALE GENOMIC DNA]</scope>
    <source>
        <strain evidence="1 2">NBRC 112829</strain>
    </source>
</reference>
<evidence type="ECO:0000313" key="1">
    <source>
        <dbReference type="EMBL" id="GAA5528713.1"/>
    </source>
</evidence>
<accession>A0ABP9X2B4</accession>
<dbReference type="RefSeq" id="WP_345722329.1">
    <property type="nucleotide sequence ID" value="NZ_BAABRU010000008.1"/>
</dbReference>
<protein>
    <submittedName>
        <fullName evidence="1">Uncharacterized protein</fullName>
    </submittedName>
</protein>
<name>A0ABP9X2B4_9CHLR</name>
<proteinExistence type="predicted"/>
<sequence>MPKRTGCAYVATTPNADYRPKQYLYELICPIGLTEDSVADRAIKTTVRDHHLSP</sequence>
<comment type="caution">
    <text evidence="1">The sequence shown here is derived from an EMBL/GenBank/DDBJ whole genome shotgun (WGS) entry which is preliminary data.</text>
</comment>
<dbReference type="EMBL" id="BAABRU010000008">
    <property type="protein sequence ID" value="GAA5528713.1"/>
    <property type="molecule type" value="Genomic_DNA"/>
</dbReference>
<evidence type="ECO:0000313" key="2">
    <source>
        <dbReference type="Proteomes" id="UP001428290"/>
    </source>
</evidence>
<gene>
    <name evidence="1" type="ORF">Hgul01_02515</name>
</gene>
<organism evidence="1 2">
    <name type="scientific">Herpetosiphon gulosus</name>
    <dbReference type="NCBI Taxonomy" id="1973496"/>
    <lineage>
        <taxon>Bacteria</taxon>
        <taxon>Bacillati</taxon>
        <taxon>Chloroflexota</taxon>
        <taxon>Chloroflexia</taxon>
        <taxon>Herpetosiphonales</taxon>
        <taxon>Herpetosiphonaceae</taxon>
        <taxon>Herpetosiphon</taxon>
    </lineage>
</organism>
<dbReference type="Proteomes" id="UP001428290">
    <property type="component" value="Unassembled WGS sequence"/>
</dbReference>